<comment type="subcellular location">
    <subcellularLocation>
        <location evidence="2">Cell membrane</location>
        <topology evidence="2">Multi-pass membrane protein</topology>
    </subcellularLocation>
</comment>
<dbReference type="CDD" id="cd00130">
    <property type="entry name" value="PAS"/>
    <property type="match status" value="2"/>
</dbReference>
<evidence type="ECO:0000256" key="1">
    <source>
        <dbReference type="ARBA" id="ARBA00000085"/>
    </source>
</evidence>
<dbReference type="InterPro" id="IPR000700">
    <property type="entry name" value="PAS-assoc_C"/>
</dbReference>
<dbReference type="SUPFAM" id="SSF103190">
    <property type="entry name" value="Sensory domain-like"/>
    <property type="match status" value="1"/>
</dbReference>
<dbReference type="SUPFAM" id="SSF55785">
    <property type="entry name" value="PYP-like sensor domain (PAS domain)"/>
    <property type="match status" value="2"/>
</dbReference>
<feature type="domain" description="PAS" evidence="15">
    <location>
        <begin position="429"/>
        <end position="476"/>
    </location>
</feature>
<dbReference type="InterPro" id="IPR003594">
    <property type="entry name" value="HATPase_dom"/>
</dbReference>
<dbReference type="SUPFAM" id="SSF47384">
    <property type="entry name" value="Homodimeric domain of signal transducing histidine kinase"/>
    <property type="match status" value="1"/>
</dbReference>
<dbReference type="InterPro" id="IPR033479">
    <property type="entry name" value="dCache_1"/>
</dbReference>
<dbReference type="NCBIfam" id="TIGR00229">
    <property type="entry name" value="sensory_box"/>
    <property type="match status" value="2"/>
</dbReference>
<dbReference type="Gene3D" id="1.10.287.130">
    <property type="match status" value="1"/>
</dbReference>
<dbReference type="SMART" id="SM00091">
    <property type="entry name" value="PAS"/>
    <property type="match status" value="2"/>
</dbReference>
<dbReference type="EMBL" id="LWQU01000065">
    <property type="protein sequence ID" value="OAN59499.1"/>
    <property type="molecule type" value="Genomic_DNA"/>
</dbReference>
<dbReference type="EC" id="2.7.13.3" evidence="3"/>
<dbReference type="Pfam" id="PF02518">
    <property type="entry name" value="HATPase_c"/>
    <property type="match status" value="1"/>
</dbReference>
<keyword evidence="11" id="KW-1133">Transmembrane helix</keyword>
<comment type="catalytic activity">
    <reaction evidence="1">
        <text>ATP + protein L-histidine = ADP + protein N-phospho-L-histidine.</text>
        <dbReference type="EC" id="2.7.13.3"/>
    </reaction>
</comment>
<dbReference type="InterPro" id="IPR035965">
    <property type="entry name" value="PAS-like_dom_sf"/>
</dbReference>
<keyword evidence="5" id="KW-0597">Phosphoprotein</keyword>
<dbReference type="PANTHER" id="PTHR43304">
    <property type="entry name" value="PHYTOCHROME-LIKE PROTEIN CPH1"/>
    <property type="match status" value="1"/>
</dbReference>
<evidence type="ECO:0000256" key="8">
    <source>
        <dbReference type="ARBA" id="ARBA00022741"/>
    </source>
</evidence>
<dbReference type="GO" id="GO:0005886">
    <property type="term" value="C:plasma membrane"/>
    <property type="evidence" value="ECO:0007669"/>
    <property type="project" value="UniProtKB-SubCell"/>
</dbReference>
<feature type="domain" description="PAC" evidence="16">
    <location>
        <begin position="511"/>
        <end position="563"/>
    </location>
</feature>
<dbReference type="SMART" id="SM00387">
    <property type="entry name" value="HATPase_c"/>
    <property type="match status" value="1"/>
</dbReference>
<dbReference type="InterPro" id="IPR036890">
    <property type="entry name" value="HATPase_C_sf"/>
</dbReference>
<dbReference type="InterPro" id="IPR000014">
    <property type="entry name" value="PAS"/>
</dbReference>
<dbReference type="InterPro" id="IPR004358">
    <property type="entry name" value="Sig_transdc_His_kin-like_C"/>
</dbReference>
<keyword evidence="6" id="KW-0808">Transferase</keyword>
<evidence type="ECO:0000313" key="18">
    <source>
        <dbReference type="Proteomes" id="UP000078543"/>
    </source>
</evidence>
<name>A0A178N057_9PROT</name>
<evidence type="ECO:0000256" key="5">
    <source>
        <dbReference type="ARBA" id="ARBA00022553"/>
    </source>
</evidence>
<evidence type="ECO:0000256" key="3">
    <source>
        <dbReference type="ARBA" id="ARBA00012438"/>
    </source>
</evidence>
<keyword evidence="10" id="KW-0067">ATP-binding</keyword>
<dbReference type="Pfam" id="PF02743">
    <property type="entry name" value="dCache_1"/>
    <property type="match status" value="1"/>
</dbReference>
<evidence type="ECO:0000259" key="16">
    <source>
        <dbReference type="PROSITE" id="PS50113"/>
    </source>
</evidence>
<dbReference type="InterPro" id="IPR003661">
    <property type="entry name" value="HisK_dim/P_dom"/>
</dbReference>
<organism evidence="17 18">
    <name type="scientific">Magnetospirillum moscoviense</name>
    <dbReference type="NCBI Taxonomy" id="1437059"/>
    <lineage>
        <taxon>Bacteria</taxon>
        <taxon>Pseudomonadati</taxon>
        <taxon>Pseudomonadota</taxon>
        <taxon>Alphaproteobacteria</taxon>
        <taxon>Rhodospirillales</taxon>
        <taxon>Rhodospirillaceae</taxon>
        <taxon>Magnetospirillum</taxon>
    </lineage>
</organism>
<dbReference type="InterPro" id="IPR029151">
    <property type="entry name" value="Sensor-like_sf"/>
</dbReference>
<sequence>MVVMLGLLAASALRIHEAYDSAVENEVQHLTQAAQSAETQVAESDQAVQRLLEAVAQGNAAGDSAWLRTLVHPFKEVRQAFLVGPDGRVIASTLPDLVGRDVSHRPYYTQLLEQGPASRFFMTAPLRTMDGGPDVIFVSMRIDRPDGGWGGVAVAALDLEFFNAVAERISLPGDGSSAALVNRTGTIIARHPDPASFFGKNVADGKAFVGHVASGKVQTVHRTQAATDGRDELIVTRTYMAGGTNPVLIFLTRDMDDVLVSWRRGTVIELAVLVVTCIGVGLLGWLAAGRENRLRQAQAAIEENARLVLAMEQSPASVVITDLNGRIEFVNPAFTRVTGYDITEARGENPRILKSGHTPDEEYRAMWATLRAGDPWSTVFLNKRKDGSTYWEQAQISPIRDARGQMTGYIAVKENITDRMIAEQTIRRLNQRLQSLLDAATQVAIIATDPDGLITTFNRGAELMLGYSADEMVGRSTPLAFHDAAEVEARTSPGNGGFRTFVHRADREGHDSGEWTYIRKDGTRFPVSLMVSPVRGDDGDIVGYLGLAIDISNELRMKAELIEGNQRLDRQARELARVNEELAEFAYAASHDLRQPLRMVSAYLTLIARKLSDQLDPESQTYFGFAIDGAKRMDALILGLLDYSRVGRAGGAFEPVSLQTVLETQIRTLAFTLEEVGGRIEVAPDLPTIQGDEPELNRLVGNILGNAIKYRAPDRPLRVSVGWNIADGWTILWIKDNGRGMDPKDHERAFRVFQRLVPQGEVEGTGIGLAICRKIAQHHGGRMWISSSIQDGCTFHVAFPTEAGAGERA</sequence>
<comment type="caution">
    <text evidence="17">The sequence shown here is derived from an EMBL/GenBank/DDBJ whole genome shotgun (WGS) entry which is preliminary data.</text>
</comment>
<dbReference type="PANTHER" id="PTHR43304:SF1">
    <property type="entry name" value="PAC DOMAIN-CONTAINING PROTEIN"/>
    <property type="match status" value="1"/>
</dbReference>
<accession>A0A178N057</accession>
<dbReference type="GO" id="GO:0005524">
    <property type="term" value="F:ATP binding"/>
    <property type="evidence" value="ECO:0007669"/>
    <property type="project" value="UniProtKB-KW"/>
</dbReference>
<dbReference type="SUPFAM" id="SSF55874">
    <property type="entry name" value="ATPase domain of HSP90 chaperone/DNA topoisomerase II/histidine kinase"/>
    <property type="match status" value="1"/>
</dbReference>
<evidence type="ECO:0000256" key="6">
    <source>
        <dbReference type="ARBA" id="ARBA00022679"/>
    </source>
</evidence>
<dbReference type="Proteomes" id="UP000078543">
    <property type="component" value="Unassembled WGS sequence"/>
</dbReference>
<feature type="domain" description="Histidine kinase" evidence="14">
    <location>
        <begin position="588"/>
        <end position="803"/>
    </location>
</feature>
<protein>
    <recommendedName>
        <fullName evidence="3">histidine kinase</fullName>
        <ecNumber evidence="3">2.7.13.3</ecNumber>
    </recommendedName>
</protein>
<proteinExistence type="predicted"/>
<dbReference type="Gene3D" id="3.30.450.20">
    <property type="entry name" value="PAS domain"/>
    <property type="match status" value="4"/>
</dbReference>
<dbReference type="CDD" id="cd12915">
    <property type="entry name" value="PDC2_DGC_like"/>
    <property type="match status" value="1"/>
</dbReference>
<dbReference type="InterPro" id="IPR052162">
    <property type="entry name" value="Sensor_kinase/Photoreceptor"/>
</dbReference>
<evidence type="ECO:0000259" key="15">
    <source>
        <dbReference type="PROSITE" id="PS50112"/>
    </source>
</evidence>
<evidence type="ECO:0000256" key="11">
    <source>
        <dbReference type="ARBA" id="ARBA00022989"/>
    </source>
</evidence>
<keyword evidence="4" id="KW-1003">Cell membrane</keyword>
<dbReference type="InterPro" id="IPR001610">
    <property type="entry name" value="PAC"/>
</dbReference>
<feature type="domain" description="PAC" evidence="16">
    <location>
        <begin position="374"/>
        <end position="428"/>
    </location>
</feature>
<dbReference type="PROSITE" id="PS50113">
    <property type="entry name" value="PAC"/>
    <property type="match status" value="2"/>
</dbReference>
<evidence type="ECO:0000256" key="2">
    <source>
        <dbReference type="ARBA" id="ARBA00004651"/>
    </source>
</evidence>
<dbReference type="Gene3D" id="3.30.565.10">
    <property type="entry name" value="Histidine kinase-like ATPase, C-terminal domain"/>
    <property type="match status" value="1"/>
</dbReference>
<evidence type="ECO:0000256" key="9">
    <source>
        <dbReference type="ARBA" id="ARBA00022777"/>
    </source>
</evidence>
<dbReference type="SMART" id="SM00388">
    <property type="entry name" value="HisKA"/>
    <property type="match status" value="1"/>
</dbReference>
<keyword evidence="18" id="KW-1185">Reference proteome</keyword>
<dbReference type="STRING" id="1437059.A6A05_07085"/>
<gene>
    <name evidence="17" type="ORF">A6A05_07085</name>
</gene>
<reference evidence="17 18" key="1">
    <citation type="submission" date="2016-04" db="EMBL/GenBank/DDBJ databases">
        <title>Draft genome sequence of freshwater magnetotactic bacteria Magnetospirillum marisnigri SP-1 and Magnetospirillum moscoviense BB-1.</title>
        <authorList>
            <person name="Koziaeva V."/>
            <person name="Dziuba M.V."/>
            <person name="Ivanov T.M."/>
            <person name="Kuznetsov B."/>
            <person name="Grouzdev D.S."/>
        </authorList>
    </citation>
    <scope>NUCLEOTIDE SEQUENCE [LARGE SCALE GENOMIC DNA]</scope>
    <source>
        <strain evidence="17 18">BB-1</strain>
    </source>
</reference>
<dbReference type="InterPro" id="IPR013767">
    <property type="entry name" value="PAS_fold"/>
</dbReference>
<dbReference type="SMART" id="SM00086">
    <property type="entry name" value="PAC"/>
    <property type="match status" value="2"/>
</dbReference>
<keyword evidence="13" id="KW-0472">Membrane</keyword>
<evidence type="ECO:0000259" key="14">
    <source>
        <dbReference type="PROSITE" id="PS50109"/>
    </source>
</evidence>
<keyword evidence="9" id="KW-0418">Kinase</keyword>
<dbReference type="GO" id="GO:0000155">
    <property type="term" value="F:phosphorelay sensor kinase activity"/>
    <property type="evidence" value="ECO:0007669"/>
    <property type="project" value="InterPro"/>
</dbReference>
<keyword evidence="7" id="KW-0812">Transmembrane</keyword>
<dbReference type="CDD" id="cd00082">
    <property type="entry name" value="HisKA"/>
    <property type="match status" value="1"/>
</dbReference>
<evidence type="ECO:0000256" key="12">
    <source>
        <dbReference type="ARBA" id="ARBA00023012"/>
    </source>
</evidence>
<dbReference type="InterPro" id="IPR005467">
    <property type="entry name" value="His_kinase_dom"/>
</dbReference>
<dbReference type="AlphaFoldDB" id="A0A178N057"/>
<evidence type="ECO:0000256" key="7">
    <source>
        <dbReference type="ARBA" id="ARBA00022692"/>
    </source>
</evidence>
<keyword evidence="8" id="KW-0547">Nucleotide-binding</keyword>
<feature type="domain" description="PAS" evidence="15">
    <location>
        <begin position="303"/>
        <end position="349"/>
    </location>
</feature>
<evidence type="ECO:0000256" key="10">
    <source>
        <dbReference type="ARBA" id="ARBA00022840"/>
    </source>
</evidence>
<dbReference type="GO" id="GO:0006355">
    <property type="term" value="P:regulation of DNA-templated transcription"/>
    <property type="evidence" value="ECO:0007669"/>
    <property type="project" value="InterPro"/>
</dbReference>
<dbReference type="Pfam" id="PF00512">
    <property type="entry name" value="HisKA"/>
    <property type="match status" value="1"/>
</dbReference>
<dbReference type="CDD" id="cd12914">
    <property type="entry name" value="PDC1_DGC_like"/>
    <property type="match status" value="1"/>
</dbReference>
<keyword evidence="12" id="KW-0902">Two-component regulatory system</keyword>
<evidence type="ECO:0000256" key="4">
    <source>
        <dbReference type="ARBA" id="ARBA00022475"/>
    </source>
</evidence>
<dbReference type="Pfam" id="PF00989">
    <property type="entry name" value="PAS"/>
    <property type="match status" value="1"/>
</dbReference>
<dbReference type="PROSITE" id="PS50112">
    <property type="entry name" value="PAS"/>
    <property type="match status" value="2"/>
</dbReference>
<dbReference type="PROSITE" id="PS50109">
    <property type="entry name" value="HIS_KIN"/>
    <property type="match status" value="1"/>
</dbReference>
<evidence type="ECO:0000313" key="17">
    <source>
        <dbReference type="EMBL" id="OAN59499.1"/>
    </source>
</evidence>
<dbReference type="InterPro" id="IPR036097">
    <property type="entry name" value="HisK_dim/P_sf"/>
</dbReference>
<dbReference type="Pfam" id="PF13426">
    <property type="entry name" value="PAS_9"/>
    <property type="match status" value="1"/>
</dbReference>
<dbReference type="PRINTS" id="PR00344">
    <property type="entry name" value="BCTRLSENSOR"/>
</dbReference>
<evidence type="ECO:0000256" key="13">
    <source>
        <dbReference type="ARBA" id="ARBA00023136"/>
    </source>
</evidence>